<dbReference type="EMBL" id="JAUHHV010000004">
    <property type="protein sequence ID" value="KAK1428598.1"/>
    <property type="molecule type" value="Genomic_DNA"/>
</dbReference>
<dbReference type="AlphaFoldDB" id="A0AAD8P0B0"/>
<dbReference type="Pfam" id="PF00646">
    <property type="entry name" value="F-box"/>
    <property type="match status" value="1"/>
</dbReference>
<evidence type="ECO:0000259" key="1">
    <source>
        <dbReference type="PROSITE" id="PS50181"/>
    </source>
</evidence>
<protein>
    <recommendedName>
        <fullName evidence="1">F-box domain-containing protein</fullName>
    </recommendedName>
</protein>
<proteinExistence type="predicted"/>
<dbReference type="SUPFAM" id="SSF81383">
    <property type="entry name" value="F-box domain"/>
    <property type="match status" value="1"/>
</dbReference>
<organism evidence="2 3">
    <name type="scientific">Tagetes erecta</name>
    <name type="common">African marigold</name>
    <dbReference type="NCBI Taxonomy" id="13708"/>
    <lineage>
        <taxon>Eukaryota</taxon>
        <taxon>Viridiplantae</taxon>
        <taxon>Streptophyta</taxon>
        <taxon>Embryophyta</taxon>
        <taxon>Tracheophyta</taxon>
        <taxon>Spermatophyta</taxon>
        <taxon>Magnoliopsida</taxon>
        <taxon>eudicotyledons</taxon>
        <taxon>Gunneridae</taxon>
        <taxon>Pentapetalae</taxon>
        <taxon>asterids</taxon>
        <taxon>campanulids</taxon>
        <taxon>Asterales</taxon>
        <taxon>Asteraceae</taxon>
        <taxon>Asteroideae</taxon>
        <taxon>Heliantheae alliance</taxon>
        <taxon>Tageteae</taxon>
        <taxon>Tagetes</taxon>
    </lineage>
</organism>
<dbReference type="Gene3D" id="1.20.1280.50">
    <property type="match status" value="1"/>
</dbReference>
<comment type="caution">
    <text evidence="2">The sequence shown here is derived from an EMBL/GenBank/DDBJ whole genome shotgun (WGS) entry which is preliminary data.</text>
</comment>
<keyword evidence="3" id="KW-1185">Reference proteome</keyword>
<dbReference type="CDD" id="cd22157">
    <property type="entry name" value="F-box_AtFBW1-like"/>
    <property type="match status" value="1"/>
</dbReference>
<dbReference type="InterPro" id="IPR036047">
    <property type="entry name" value="F-box-like_dom_sf"/>
</dbReference>
<gene>
    <name evidence="2" type="ORF">QVD17_17437</name>
</gene>
<dbReference type="PANTHER" id="PTHR31672">
    <property type="entry name" value="BNACNNG10540D PROTEIN"/>
    <property type="match status" value="1"/>
</dbReference>
<dbReference type="PROSITE" id="PS50181">
    <property type="entry name" value="FBOX"/>
    <property type="match status" value="1"/>
</dbReference>
<evidence type="ECO:0000313" key="2">
    <source>
        <dbReference type="EMBL" id="KAK1428598.1"/>
    </source>
</evidence>
<sequence length="215" mass="24895">MSDNIPFEMHVEIMKKLPAKSLIQFRSVSKSWKHLIDSSDFITYYSGRHTHTQHLVVSTFGTAETDLKHVLVADDDTFPQQHFREVKLPCSLANTALRYDLSMSKLRESLVVIQRTREENDEVSSVWMMEDGDPELFTKLFTVNTNALFGQIMGFRKSGEAIIRIYDVCKFSVYKPCSRHFDEHRIDGIGLLHSVHPYVETLLLHDQPNLKMFCL</sequence>
<dbReference type="InterPro" id="IPR001810">
    <property type="entry name" value="F-box_dom"/>
</dbReference>
<feature type="domain" description="F-box" evidence="1">
    <location>
        <begin position="1"/>
        <end position="45"/>
    </location>
</feature>
<dbReference type="InterPro" id="IPR050796">
    <property type="entry name" value="SCF_F-box_component"/>
</dbReference>
<accession>A0AAD8P0B0</accession>
<dbReference type="Proteomes" id="UP001229421">
    <property type="component" value="Unassembled WGS sequence"/>
</dbReference>
<dbReference type="PANTHER" id="PTHR31672:SF10">
    <property type="entry name" value="F-BOX DOMAIN-CONTAINING PROTEIN"/>
    <property type="match status" value="1"/>
</dbReference>
<evidence type="ECO:0000313" key="3">
    <source>
        <dbReference type="Proteomes" id="UP001229421"/>
    </source>
</evidence>
<name>A0AAD8P0B0_TARER</name>
<reference evidence="2" key="1">
    <citation type="journal article" date="2023" name="bioRxiv">
        <title>Improved chromosome-level genome assembly for marigold (Tagetes erecta).</title>
        <authorList>
            <person name="Jiang F."/>
            <person name="Yuan L."/>
            <person name="Wang S."/>
            <person name="Wang H."/>
            <person name="Xu D."/>
            <person name="Wang A."/>
            <person name="Fan W."/>
        </authorList>
    </citation>
    <scope>NUCLEOTIDE SEQUENCE</scope>
    <source>
        <strain evidence="2">WSJ</strain>
        <tissue evidence="2">Leaf</tissue>
    </source>
</reference>
<dbReference type="SMART" id="SM00256">
    <property type="entry name" value="FBOX"/>
    <property type="match status" value="1"/>
</dbReference>